<dbReference type="InterPro" id="IPR023298">
    <property type="entry name" value="ATPase_P-typ_TM_dom_sf"/>
</dbReference>
<feature type="transmembrane region" description="Helical" evidence="10">
    <location>
        <begin position="165"/>
        <end position="186"/>
    </location>
</feature>
<sequence>FLEERAKSSTTSAVKKLIGLQPQTALVVDDEGNSRLLNVNEIHREEKVLVRPGGRIPVDGIVARGESYVDESMLTGEPIPVAKRSGAAVYAGTMNQNGALTIEVTAESGETLLSKIVAAVREAQGSKAPVQRIADAISKYFAFAIVCLAVVTFLLWFFLGNAVAAAVVCAVSVLVIACPCALGLATPTAITVGIGRAAENHILIKDAAVLETMCKVTAVVLDKTGTVTEGRPTVVEDEISPDATTEDLSVLLAMEEQSGHPLAKAVSDFLHGRGVSPASELNGFSAVAGKGVSAMSGEALYWCGNRQIAIDNGAVGASVNEQGGTVVLFGRGPAVLARFMLEDKVKASSAEAVALLRRKEIDVYLLTGDNAVSASKVAKEVGVAHYEAGVLPADKERFILELQQRGHVVAMVGDGINDSQALARADVSVAMGEGTDIAMETASVTLATSDLRLLATGIRLSKSTMRVVHENLFWAFIYNTIGIPFAAGLFGVMLDPMWASAAMAASSVTVVLNSLRLKWMKFEQEKNTK</sequence>
<dbReference type="SFLD" id="SFLDS00003">
    <property type="entry name" value="Haloacid_Dehalogenase"/>
    <property type="match status" value="1"/>
</dbReference>
<dbReference type="SUPFAM" id="SSF56784">
    <property type="entry name" value="HAD-like"/>
    <property type="match status" value="1"/>
</dbReference>
<dbReference type="NCBIfam" id="TIGR01494">
    <property type="entry name" value="ATPase_P-type"/>
    <property type="match status" value="1"/>
</dbReference>
<evidence type="ECO:0000256" key="3">
    <source>
        <dbReference type="ARBA" id="ARBA00022692"/>
    </source>
</evidence>
<evidence type="ECO:0000256" key="6">
    <source>
        <dbReference type="ARBA" id="ARBA00022840"/>
    </source>
</evidence>
<dbReference type="Gene3D" id="2.70.150.10">
    <property type="entry name" value="Calcium-transporting ATPase, cytoplasmic transduction domain A"/>
    <property type="match status" value="1"/>
</dbReference>
<keyword evidence="9 10" id="KW-0472">Membrane</keyword>
<evidence type="ECO:0000256" key="5">
    <source>
        <dbReference type="ARBA" id="ARBA00022741"/>
    </source>
</evidence>
<reference evidence="12" key="1">
    <citation type="submission" date="2020-10" db="EMBL/GenBank/DDBJ databases">
        <authorList>
            <person name="Gilroy R."/>
        </authorList>
    </citation>
    <scope>NUCLEOTIDE SEQUENCE</scope>
    <source>
        <strain evidence="12">17073</strain>
    </source>
</reference>
<dbReference type="InterPro" id="IPR027256">
    <property type="entry name" value="P-typ_ATPase_IB"/>
</dbReference>
<feature type="transmembrane region" description="Helical" evidence="10">
    <location>
        <begin position="140"/>
        <end position="159"/>
    </location>
</feature>
<evidence type="ECO:0000313" key="12">
    <source>
        <dbReference type="EMBL" id="HIU38532.1"/>
    </source>
</evidence>
<dbReference type="SFLD" id="SFLDG00002">
    <property type="entry name" value="C1.7:_P-type_atpase_like"/>
    <property type="match status" value="1"/>
</dbReference>
<dbReference type="GO" id="GO:0016887">
    <property type="term" value="F:ATP hydrolysis activity"/>
    <property type="evidence" value="ECO:0007669"/>
    <property type="project" value="InterPro"/>
</dbReference>
<evidence type="ECO:0000259" key="11">
    <source>
        <dbReference type="Pfam" id="PF00122"/>
    </source>
</evidence>
<dbReference type="SFLD" id="SFLDF00027">
    <property type="entry name" value="p-type_atpase"/>
    <property type="match status" value="1"/>
</dbReference>
<gene>
    <name evidence="12" type="primary">cadA</name>
    <name evidence="12" type="ORF">IAD18_02555</name>
</gene>
<evidence type="ECO:0000313" key="13">
    <source>
        <dbReference type="Proteomes" id="UP000824076"/>
    </source>
</evidence>
<keyword evidence="8 10" id="KW-1133">Transmembrane helix</keyword>
<reference evidence="12" key="2">
    <citation type="journal article" date="2021" name="PeerJ">
        <title>Extensive microbial diversity within the chicken gut microbiome revealed by metagenomics and culture.</title>
        <authorList>
            <person name="Gilroy R."/>
            <person name="Ravi A."/>
            <person name="Getino M."/>
            <person name="Pursley I."/>
            <person name="Horton D.L."/>
            <person name="Alikhan N.F."/>
            <person name="Baker D."/>
            <person name="Gharbi K."/>
            <person name="Hall N."/>
            <person name="Watson M."/>
            <person name="Adriaenssens E.M."/>
            <person name="Foster-Nyarko E."/>
            <person name="Jarju S."/>
            <person name="Secka A."/>
            <person name="Antonio M."/>
            <person name="Oren A."/>
            <person name="Chaudhuri R.R."/>
            <person name="La Ragione R."/>
            <person name="Hildebrand F."/>
            <person name="Pallen M.J."/>
        </authorList>
    </citation>
    <scope>NUCLEOTIDE SEQUENCE</scope>
    <source>
        <strain evidence="12">17073</strain>
    </source>
</reference>
<evidence type="ECO:0000256" key="8">
    <source>
        <dbReference type="ARBA" id="ARBA00022989"/>
    </source>
</evidence>
<dbReference type="InterPro" id="IPR023214">
    <property type="entry name" value="HAD_sf"/>
</dbReference>
<dbReference type="PRINTS" id="PR00119">
    <property type="entry name" value="CATATPASE"/>
</dbReference>
<dbReference type="GO" id="GO:0005507">
    <property type="term" value="F:copper ion binding"/>
    <property type="evidence" value="ECO:0007669"/>
    <property type="project" value="TreeGrafter"/>
</dbReference>
<evidence type="ECO:0000256" key="9">
    <source>
        <dbReference type="ARBA" id="ARBA00023136"/>
    </source>
</evidence>
<dbReference type="InterPro" id="IPR044492">
    <property type="entry name" value="P_typ_ATPase_HD_dom"/>
</dbReference>
<dbReference type="PANTHER" id="PTHR43520:SF8">
    <property type="entry name" value="P-TYPE CU(+) TRANSPORTER"/>
    <property type="match status" value="1"/>
</dbReference>
<name>A0A9D1LH61_9BACT</name>
<dbReference type="NCBIfam" id="TIGR01525">
    <property type="entry name" value="ATPase-IB_hvy"/>
    <property type="match status" value="1"/>
</dbReference>
<keyword evidence="7" id="KW-1278">Translocase</keyword>
<dbReference type="InterPro" id="IPR018303">
    <property type="entry name" value="ATPase_P-typ_P_site"/>
</dbReference>
<keyword evidence="3 10" id="KW-0812">Transmembrane</keyword>
<dbReference type="AlphaFoldDB" id="A0A9D1LH61"/>
<evidence type="ECO:0000256" key="7">
    <source>
        <dbReference type="ARBA" id="ARBA00022967"/>
    </source>
</evidence>
<proteinExistence type="inferred from homology"/>
<dbReference type="EMBL" id="DVMS01000070">
    <property type="protein sequence ID" value="HIU38532.1"/>
    <property type="molecule type" value="Genomic_DNA"/>
</dbReference>
<dbReference type="Gene3D" id="3.40.50.1000">
    <property type="entry name" value="HAD superfamily/HAD-like"/>
    <property type="match status" value="1"/>
</dbReference>
<dbReference type="SUPFAM" id="SSF81665">
    <property type="entry name" value="Calcium ATPase, transmembrane domain M"/>
    <property type="match status" value="1"/>
</dbReference>
<feature type="domain" description="P-type ATPase A" evidence="11">
    <location>
        <begin position="20"/>
        <end position="120"/>
    </location>
</feature>
<dbReference type="NCBIfam" id="TIGR01512">
    <property type="entry name" value="ATPase-IB2_Cd"/>
    <property type="match status" value="1"/>
</dbReference>
<evidence type="ECO:0000256" key="1">
    <source>
        <dbReference type="ARBA" id="ARBA00004127"/>
    </source>
</evidence>
<dbReference type="NCBIfam" id="TIGR01511">
    <property type="entry name" value="ATPase-IB1_Cu"/>
    <property type="match status" value="1"/>
</dbReference>
<dbReference type="Proteomes" id="UP000824076">
    <property type="component" value="Unassembled WGS sequence"/>
</dbReference>
<feature type="transmembrane region" description="Helical" evidence="10">
    <location>
        <begin position="472"/>
        <end position="491"/>
    </location>
</feature>
<dbReference type="GO" id="GO:0012505">
    <property type="term" value="C:endomembrane system"/>
    <property type="evidence" value="ECO:0007669"/>
    <property type="project" value="UniProtKB-SubCell"/>
</dbReference>
<comment type="caution">
    <text evidence="12">The sequence shown here is derived from an EMBL/GenBank/DDBJ whole genome shotgun (WGS) entry which is preliminary data.</text>
</comment>
<evidence type="ECO:0000256" key="2">
    <source>
        <dbReference type="ARBA" id="ARBA00006024"/>
    </source>
</evidence>
<comment type="similarity">
    <text evidence="2 10">Belongs to the cation transport ATPase (P-type) (TC 3.A.3) family. Type IB subfamily.</text>
</comment>
<dbReference type="InterPro" id="IPR059000">
    <property type="entry name" value="ATPase_P-type_domA"/>
</dbReference>
<dbReference type="InterPro" id="IPR008250">
    <property type="entry name" value="ATPase_P-typ_transduc_dom_A_sf"/>
</dbReference>
<keyword evidence="4 10" id="KW-0479">Metal-binding</keyword>
<keyword evidence="5 10" id="KW-0547">Nucleotide-binding</keyword>
<dbReference type="GO" id="GO:0055070">
    <property type="term" value="P:copper ion homeostasis"/>
    <property type="evidence" value="ECO:0007669"/>
    <property type="project" value="TreeGrafter"/>
</dbReference>
<dbReference type="Pfam" id="PF00122">
    <property type="entry name" value="E1-E2_ATPase"/>
    <property type="match status" value="1"/>
</dbReference>
<dbReference type="Pfam" id="PF00702">
    <property type="entry name" value="Hydrolase"/>
    <property type="match status" value="1"/>
</dbReference>
<dbReference type="InterPro" id="IPR023299">
    <property type="entry name" value="ATPase_P-typ_cyto_dom_N"/>
</dbReference>
<evidence type="ECO:0000256" key="10">
    <source>
        <dbReference type="RuleBase" id="RU362081"/>
    </source>
</evidence>
<feature type="non-terminal residue" evidence="12">
    <location>
        <position position="1"/>
    </location>
</feature>
<evidence type="ECO:0000256" key="4">
    <source>
        <dbReference type="ARBA" id="ARBA00022723"/>
    </source>
</evidence>
<dbReference type="FunFam" id="2.70.150.10:FF:000002">
    <property type="entry name" value="Copper-transporting ATPase 1, putative"/>
    <property type="match status" value="1"/>
</dbReference>
<dbReference type="PROSITE" id="PS00154">
    <property type="entry name" value="ATPASE_E1_E2"/>
    <property type="match status" value="1"/>
</dbReference>
<dbReference type="Gene3D" id="3.40.1110.10">
    <property type="entry name" value="Calcium-transporting ATPase, cytoplasmic domain N"/>
    <property type="match status" value="1"/>
</dbReference>
<comment type="subcellular location">
    <subcellularLocation>
        <location evidence="10">Cell membrane</location>
    </subcellularLocation>
    <subcellularLocation>
        <location evidence="1">Endomembrane system</location>
        <topology evidence="1">Multi-pass membrane protein</topology>
    </subcellularLocation>
</comment>
<feature type="transmembrane region" description="Helical" evidence="10">
    <location>
        <begin position="497"/>
        <end position="515"/>
    </location>
</feature>
<dbReference type="SUPFAM" id="SSF81653">
    <property type="entry name" value="Calcium ATPase, transduction domain A"/>
    <property type="match status" value="1"/>
</dbReference>
<dbReference type="GO" id="GO:0005524">
    <property type="term" value="F:ATP binding"/>
    <property type="evidence" value="ECO:0007669"/>
    <property type="project" value="UniProtKB-UniRule"/>
</dbReference>
<organism evidence="12 13">
    <name type="scientific">Candidatus Limisoma intestinavium</name>
    <dbReference type="NCBI Taxonomy" id="2840856"/>
    <lineage>
        <taxon>Bacteria</taxon>
        <taxon>Pseudomonadati</taxon>
        <taxon>Bacteroidota</taxon>
        <taxon>Bacteroidia</taxon>
        <taxon>Bacteroidales</taxon>
        <taxon>Candidatus Limisoma</taxon>
    </lineage>
</organism>
<dbReference type="GO" id="GO:0043682">
    <property type="term" value="F:P-type divalent copper transporter activity"/>
    <property type="evidence" value="ECO:0007669"/>
    <property type="project" value="TreeGrafter"/>
</dbReference>
<dbReference type="InterPro" id="IPR036412">
    <property type="entry name" value="HAD-like_sf"/>
</dbReference>
<dbReference type="GO" id="GO:0005886">
    <property type="term" value="C:plasma membrane"/>
    <property type="evidence" value="ECO:0007669"/>
    <property type="project" value="UniProtKB-SubCell"/>
</dbReference>
<protein>
    <submittedName>
        <fullName evidence="12">Cadmium-translocating P-type ATPase</fullName>
    </submittedName>
</protein>
<dbReference type="InterPro" id="IPR001757">
    <property type="entry name" value="P_typ_ATPase"/>
</dbReference>
<accession>A0A9D1LH61</accession>
<keyword evidence="6 10" id="KW-0067">ATP-binding</keyword>
<dbReference type="PANTHER" id="PTHR43520">
    <property type="entry name" value="ATP7, ISOFORM B"/>
    <property type="match status" value="1"/>
</dbReference>
<keyword evidence="10" id="KW-1003">Cell membrane</keyword>